<keyword evidence="4" id="KW-0560">Oxidoreductase</keyword>
<comment type="similarity">
    <text evidence="1">Belongs to the cytochrome P450 family.</text>
</comment>
<keyword evidence="7" id="KW-0812">Transmembrane</keyword>
<dbReference type="InterPro" id="IPR050196">
    <property type="entry name" value="Cytochrome_P450_Monoox"/>
</dbReference>
<dbReference type="Proteomes" id="UP001321479">
    <property type="component" value="Segment"/>
</dbReference>
<dbReference type="PANTHER" id="PTHR24291:SF50">
    <property type="entry name" value="BIFUNCTIONAL ALBAFLAVENONE MONOOXYGENASE_TERPENE SYNTHASE"/>
    <property type="match status" value="1"/>
</dbReference>
<evidence type="ECO:0000256" key="1">
    <source>
        <dbReference type="ARBA" id="ARBA00010617"/>
    </source>
</evidence>
<keyword evidence="9" id="KW-1185">Reference proteome</keyword>
<dbReference type="GeneID" id="80558536"/>
<evidence type="ECO:0000256" key="4">
    <source>
        <dbReference type="ARBA" id="ARBA00023002"/>
    </source>
</evidence>
<reference evidence="8 9" key="1">
    <citation type="submission" date="2021-02" db="EMBL/GenBank/DDBJ databases">
        <title>Cotonvirus japonicus, which uses Golgi apparatus of host cells for its virion factory, phylogenetically links tailed tupanvirus and icosahedral mimivirus.</title>
        <authorList>
            <person name="Takahashi H."/>
            <person name="Fukaya S."/>
            <person name="Song C."/>
            <person name="Murata K."/>
            <person name="Takemura M."/>
        </authorList>
    </citation>
    <scope>NUCLEOTIDE SEQUENCE [LARGE SCALE GENOMIC DNA]</scope>
</reference>
<accession>A0ABM7NTA7</accession>
<evidence type="ECO:0000256" key="5">
    <source>
        <dbReference type="ARBA" id="ARBA00023004"/>
    </source>
</evidence>
<keyword evidence="7" id="KW-1133">Transmembrane helix</keyword>
<name>A0ABM7NTA7_9VIRU</name>
<dbReference type="InterPro" id="IPR001128">
    <property type="entry name" value="Cyt_P450"/>
</dbReference>
<dbReference type="InterPro" id="IPR002403">
    <property type="entry name" value="Cyt_P450_E_grp-IV"/>
</dbReference>
<dbReference type="EMBL" id="AP024483">
    <property type="protein sequence ID" value="BCS83331.1"/>
    <property type="molecule type" value="Genomic_DNA"/>
</dbReference>
<organism evidence="8 9">
    <name type="scientific">Cotonvirus japonicus</name>
    <dbReference type="NCBI Taxonomy" id="2811091"/>
    <lineage>
        <taxon>Viruses</taxon>
        <taxon>Varidnaviria</taxon>
        <taxon>Bamfordvirae</taxon>
        <taxon>Nucleocytoviricota</taxon>
        <taxon>Megaviricetes</taxon>
        <taxon>Imitervirales</taxon>
        <taxon>Mimiviridae</taxon>
        <taxon>Megamimivirinae</taxon>
        <taxon>Cotonvirus</taxon>
        <taxon>Cotonvirus japonicum</taxon>
    </lineage>
</organism>
<dbReference type="SUPFAM" id="SSF48264">
    <property type="entry name" value="Cytochrome P450"/>
    <property type="match status" value="1"/>
</dbReference>
<keyword evidence="2" id="KW-0349">Heme</keyword>
<keyword evidence="3" id="KW-0479">Metal-binding</keyword>
<evidence type="ECO:0000256" key="2">
    <source>
        <dbReference type="ARBA" id="ARBA00022617"/>
    </source>
</evidence>
<dbReference type="Gene3D" id="1.10.630.10">
    <property type="entry name" value="Cytochrome P450"/>
    <property type="match status" value="1"/>
</dbReference>
<keyword evidence="6" id="KW-0503">Monooxygenase</keyword>
<dbReference type="PRINTS" id="PR00465">
    <property type="entry name" value="EP450IV"/>
</dbReference>
<protein>
    <submittedName>
        <fullName evidence="8">Cytochrome 450-like protein</fullName>
    </submittedName>
</protein>
<keyword evidence="5" id="KW-0408">Iron</keyword>
<keyword evidence="7" id="KW-0472">Membrane</keyword>
<dbReference type="RefSeq" id="YP_010841939.1">
    <property type="nucleotide sequence ID" value="NC_079139.1"/>
</dbReference>
<proteinExistence type="inferred from homology"/>
<evidence type="ECO:0000256" key="6">
    <source>
        <dbReference type="ARBA" id="ARBA00023033"/>
    </source>
</evidence>
<dbReference type="InterPro" id="IPR036396">
    <property type="entry name" value="Cyt_P450_sf"/>
</dbReference>
<evidence type="ECO:0000313" key="8">
    <source>
        <dbReference type="EMBL" id="BCS83331.1"/>
    </source>
</evidence>
<dbReference type="Pfam" id="PF00067">
    <property type="entry name" value="p450"/>
    <property type="match status" value="1"/>
</dbReference>
<feature type="transmembrane region" description="Helical" evidence="7">
    <location>
        <begin position="17"/>
        <end position="39"/>
    </location>
</feature>
<evidence type="ECO:0000256" key="7">
    <source>
        <dbReference type="SAM" id="Phobius"/>
    </source>
</evidence>
<evidence type="ECO:0000256" key="3">
    <source>
        <dbReference type="ARBA" id="ARBA00022723"/>
    </source>
</evidence>
<dbReference type="PANTHER" id="PTHR24291">
    <property type="entry name" value="CYTOCHROME P450 FAMILY 4"/>
    <property type="match status" value="1"/>
</dbReference>
<sequence length="467" mass="54267">MKCVWSIKNSLQKTSSFSWLVIILKIFDYIVQILTFGYFPTLGGDVYELLDKGLLKFVLDTNVKSNNLYENIRFGHMSLILLLDGKLSKKILLHNVRRGKIYEQRLVKFFGKGIFTSVDQNLWSHQRSLIFNVFRMSVLKQITPKLTECMFKELDDLILKKDHQDLVVILSIIGLVGFCKTLFGVDVSSSSKNLIEPLNNILVFINNSPDPINNHFDESYRKFVHDKKFVHKWMLELITNAKKSKYCLPVIQQELNNVNLTQQQMIEFVLSIVLGGHETTARLMLGIIYSVYQNNIIIDKLNQETTNYMKNHTEYEIDILYRPYLKNIIREGARLFPPVWLLSRQAQEDIKIDEHSFKSGTEFLISPLIFLRDPKIWGYDSENFDPERFDPKIFADSEASNLNIPFVIGKENCPGKKFAELETAIVISKLFYEYEIKIMDHNLNPMSAGTFRLTDNLPVKLIKKNIN</sequence>
<dbReference type="CDD" id="cd00302">
    <property type="entry name" value="cytochrome_P450"/>
    <property type="match status" value="1"/>
</dbReference>
<evidence type="ECO:0000313" key="9">
    <source>
        <dbReference type="Proteomes" id="UP001321479"/>
    </source>
</evidence>